<reference evidence="1" key="2">
    <citation type="journal article" date="2015" name="Fish Shellfish Immunol.">
        <title>Early steps in the European eel (Anguilla anguilla)-Vibrio vulnificus interaction in the gills: Role of the RtxA13 toxin.</title>
        <authorList>
            <person name="Callol A."/>
            <person name="Pajuelo D."/>
            <person name="Ebbesson L."/>
            <person name="Teles M."/>
            <person name="MacKenzie S."/>
            <person name="Amaro C."/>
        </authorList>
    </citation>
    <scope>NUCLEOTIDE SEQUENCE</scope>
</reference>
<dbReference type="EMBL" id="GBXM01069526">
    <property type="protein sequence ID" value="JAH39051.1"/>
    <property type="molecule type" value="Transcribed_RNA"/>
</dbReference>
<evidence type="ECO:0000313" key="1">
    <source>
        <dbReference type="EMBL" id="JAH39051.1"/>
    </source>
</evidence>
<name>A0A0E9SCQ2_ANGAN</name>
<protein>
    <submittedName>
        <fullName evidence="1">Uncharacterized protein</fullName>
    </submittedName>
</protein>
<proteinExistence type="predicted"/>
<sequence length="50" mass="5415">MAGCHHNSMKCLPRGCQLCISSCMYGKKTMALCKISIANLNTRPGLQAET</sequence>
<organism evidence="1">
    <name type="scientific">Anguilla anguilla</name>
    <name type="common">European freshwater eel</name>
    <name type="synonym">Muraena anguilla</name>
    <dbReference type="NCBI Taxonomy" id="7936"/>
    <lineage>
        <taxon>Eukaryota</taxon>
        <taxon>Metazoa</taxon>
        <taxon>Chordata</taxon>
        <taxon>Craniata</taxon>
        <taxon>Vertebrata</taxon>
        <taxon>Euteleostomi</taxon>
        <taxon>Actinopterygii</taxon>
        <taxon>Neopterygii</taxon>
        <taxon>Teleostei</taxon>
        <taxon>Anguilliformes</taxon>
        <taxon>Anguillidae</taxon>
        <taxon>Anguilla</taxon>
    </lineage>
</organism>
<dbReference type="AlphaFoldDB" id="A0A0E9SCQ2"/>
<accession>A0A0E9SCQ2</accession>
<reference evidence="1" key="1">
    <citation type="submission" date="2014-11" db="EMBL/GenBank/DDBJ databases">
        <authorList>
            <person name="Amaro Gonzalez C."/>
        </authorList>
    </citation>
    <scope>NUCLEOTIDE SEQUENCE</scope>
</reference>